<dbReference type="OMA" id="NACKGHS"/>
<comment type="caution">
    <text evidence="2">The sequence shown here is derived from an EMBL/GenBank/DDBJ whole genome shotgun (WGS) entry which is preliminary data.</text>
</comment>
<name>A0A1B8AWK0_FUSPO</name>
<dbReference type="EMBL" id="LYXU01000002">
    <property type="protein sequence ID" value="OBS24892.1"/>
    <property type="molecule type" value="Genomic_DNA"/>
</dbReference>
<keyword evidence="3" id="KW-1185">Reference proteome</keyword>
<protein>
    <submittedName>
        <fullName evidence="2">Uncharacterized protein</fullName>
    </submittedName>
</protein>
<reference evidence="2 3" key="1">
    <citation type="submission" date="2016-06" db="EMBL/GenBank/DDBJ databases">
        <title>Living apart together: crosstalk between the core and supernumerary genomes in a fungal plant pathogen.</title>
        <authorList>
            <person name="Vanheule A."/>
            <person name="Audenaert K."/>
            <person name="Warris S."/>
            <person name="Van De Geest H."/>
            <person name="Schijlen E."/>
            <person name="Hofte M."/>
            <person name="De Saeger S."/>
            <person name="Haesaert G."/>
            <person name="Waalwijk C."/>
            <person name="Van Der Lee T."/>
        </authorList>
    </citation>
    <scope>NUCLEOTIDE SEQUENCE [LARGE SCALE GENOMIC DNA]</scope>
    <source>
        <strain evidence="2 3">2516</strain>
    </source>
</reference>
<evidence type="ECO:0000313" key="3">
    <source>
        <dbReference type="Proteomes" id="UP000091967"/>
    </source>
</evidence>
<evidence type="ECO:0000313" key="2">
    <source>
        <dbReference type="EMBL" id="OBS24892.1"/>
    </source>
</evidence>
<proteinExistence type="predicted"/>
<dbReference type="OrthoDB" id="4825549at2759"/>
<gene>
    <name evidence="2" type="ORF">FPOA_05428</name>
</gene>
<dbReference type="AlphaFoldDB" id="A0A1B8AWK0"/>
<sequence>MHFATTFASLFLLAGSASAACHGSGITWPGAYHVMLSEAENECRRGAFTGFFQPGQTKYKCVQYGSGVKLEFSIRNGNTQNGFDLGDDDCVKEFRKDIYDCSRGGYHTSSGWEFSADPNEGRC</sequence>
<dbReference type="Proteomes" id="UP000091967">
    <property type="component" value="Unassembled WGS sequence"/>
</dbReference>
<keyword evidence="1" id="KW-0732">Signal</keyword>
<accession>A0A1B8AWK0</accession>
<feature type="chain" id="PRO_5008603308" evidence="1">
    <location>
        <begin position="20"/>
        <end position="123"/>
    </location>
</feature>
<feature type="signal peptide" evidence="1">
    <location>
        <begin position="1"/>
        <end position="19"/>
    </location>
</feature>
<organism evidence="2 3">
    <name type="scientific">Fusarium poae</name>
    <dbReference type="NCBI Taxonomy" id="36050"/>
    <lineage>
        <taxon>Eukaryota</taxon>
        <taxon>Fungi</taxon>
        <taxon>Dikarya</taxon>
        <taxon>Ascomycota</taxon>
        <taxon>Pezizomycotina</taxon>
        <taxon>Sordariomycetes</taxon>
        <taxon>Hypocreomycetidae</taxon>
        <taxon>Hypocreales</taxon>
        <taxon>Nectriaceae</taxon>
        <taxon>Fusarium</taxon>
    </lineage>
</organism>
<evidence type="ECO:0000256" key="1">
    <source>
        <dbReference type="SAM" id="SignalP"/>
    </source>
</evidence>